<reference evidence="4" key="4">
    <citation type="journal article" date="2022" name="PLoS Pathog.">
        <title>Chromosome-level genome of Schistosoma haematobium underpins genome-wide explorations of molecular variation.</title>
        <authorList>
            <person name="Stroehlein A.J."/>
            <person name="Korhonen P.K."/>
            <person name="Lee V.V."/>
            <person name="Ralph S.A."/>
            <person name="Mentink-Kane M."/>
            <person name="You H."/>
            <person name="McManus D.P."/>
            <person name="Tchuente L.T."/>
            <person name="Stothard J.R."/>
            <person name="Kaur P."/>
            <person name="Dudchenko O."/>
            <person name="Aiden E.L."/>
            <person name="Yang B."/>
            <person name="Yang H."/>
            <person name="Emery A.M."/>
            <person name="Webster B.L."/>
            <person name="Brindley P.J."/>
            <person name="Rollinson D."/>
            <person name="Chang B.C.H."/>
            <person name="Gasser R.B."/>
            <person name="Young N.D."/>
        </authorList>
    </citation>
    <scope>NUCLEOTIDE SEQUENCE</scope>
</reference>
<name>A0A095AMN9_SCHHA</name>
<dbReference type="PANTHER" id="PTHR15907">
    <property type="entry name" value="DUF614 FAMILY PROTEIN-RELATED"/>
    <property type="match status" value="1"/>
</dbReference>
<organism evidence="5">
    <name type="scientific">Schistosoma haematobium</name>
    <name type="common">Blood fluke</name>
    <dbReference type="NCBI Taxonomy" id="6185"/>
    <lineage>
        <taxon>Eukaryota</taxon>
        <taxon>Metazoa</taxon>
        <taxon>Spiralia</taxon>
        <taxon>Lophotrochozoa</taxon>
        <taxon>Platyhelminthes</taxon>
        <taxon>Trematoda</taxon>
        <taxon>Digenea</taxon>
        <taxon>Strigeidida</taxon>
        <taxon>Schistosomatoidea</taxon>
        <taxon>Schistosomatidae</taxon>
        <taxon>Schistosoma</taxon>
    </lineage>
</organism>
<dbReference type="CTD" id="24591290"/>
<evidence type="ECO:0000256" key="1">
    <source>
        <dbReference type="ARBA" id="ARBA00009024"/>
    </source>
</evidence>
<evidence type="ECO:0000313" key="6">
    <source>
        <dbReference type="Proteomes" id="UP000471633"/>
    </source>
</evidence>
<reference evidence="4" key="3">
    <citation type="submission" date="2021-06" db="EMBL/GenBank/DDBJ databases">
        <title>Chromosome-level genome assembly for S. haematobium.</title>
        <authorList>
            <person name="Stroehlein A.J."/>
        </authorList>
    </citation>
    <scope>NUCLEOTIDE SEQUENCE</scope>
</reference>
<evidence type="ECO:0000313" key="4">
    <source>
        <dbReference type="EMBL" id="KAH9594173.1"/>
    </source>
</evidence>
<feature type="transmembrane region" description="Helical" evidence="3">
    <location>
        <begin position="100"/>
        <end position="125"/>
    </location>
</feature>
<protein>
    <submittedName>
        <fullName evidence="5">Cell number regulator 11</fullName>
    </submittedName>
</protein>
<dbReference type="KEGG" id="shx:MS3_00004375"/>
<keyword evidence="3" id="KW-0472">Membrane</keyword>
<evidence type="ECO:0000313" key="5">
    <source>
        <dbReference type="EMBL" id="KGB35451.1"/>
    </source>
</evidence>
<gene>
    <name evidence="4" type="ORF">MS3_00004375</name>
    <name evidence="5" type="ORF">MS3_03699</name>
</gene>
<dbReference type="GeneID" id="24591290"/>
<dbReference type="EMBL" id="AMPZ03000001">
    <property type="protein sequence ID" value="KAH9594173.1"/>
    <property type="molecule type" value="Genomic_DNA"/>
</dbReference>
<dbReference type="Proteomes" id="UP000471633">
    <property type="component" value="Unassembled WGS sequence"/>
</dbReference>
<dbReference type="EMBL" id="KL250687">
    <property type="protein sequence ID" value="KGB35451.1"/>
    <property type="molecule type" value="Genomic_DNA"/>
</dbReference>
<feature type="region of interest" description="Disordered" evidence="2">
    <location>
        <begin position="296"/>
        <end position="319"/>
    </location>
</feature>
<feature type="transmembrane region" description="Helical" evidence="3">
    <location>
        <begin position="20"/>
        <end position="42"/>
    </location>
</feature>
<evidence type="ECO:0000256" key="2">
    <source>
        <dbReference type="SAM" id="MobiDB-lite"/>
    </source>
</evidence>
<reference evidence="4" key="2">
    <citation type="journal article" date="2019" name="Gigascience">
        <title>High-quality Schistosoma haematobium genome achieved by single-molecule and long-range sequencing.</title>
        <authorList>
            <person name="Stroehlein A.J."/>
            <person name="Korhonen P.K."/>
            <person name="Chong T.M."/>
            <person name="Lim Y.L."/>
            <person name="Chan K.G."/>
            <person name="Webster B."/>
            <person name="Rollinson D."/>
            <person name="Brindley P.J."/>
            <person name="Gasser R.B."/>
            <person name="Young N.D."/>
        </authorList>
    </citation>
    <scope>NUCLEOTIDE SEQUENCE</scope>
</reference>
<dbReference type="NCBIfam" id="TIGR01571">
    <property type="entry name" value="A_thal_Cys_rich"/>
    <property type="match status" value="1"/>
</dbReference>
<keyword evidence="3" id="KW-1133">Transmembrane helix</keyword>
<dbReference type="RefSeq" id="XP_012795216.1">
    <property type="nucleotide sequence ID" value="XM_012939762.2"/>
</dbReference>
<feature type="compositionally biased region" description="Low complexity" evidence="2">
    <location>
        <begin position="296"/>
        <end position="308"/>
    </location>
</feature>
<keyword evidence="3" id="KW-0812">Transmembrane</keyword>
<proteinExistence type="inferred from homology"/>
<dbReference type="InterPro" id="IPR006461">
    <property type="entry name" value="PLAC_motif_containing"/>
</dbReference>
<accession>A0A095AMN9</accession>
<dbReference type="AlphaFoldDB" id="A0A095AMN9"/>
<evidence type="ECO:0000256" key="3">
    <source>
        <dbReference type="SAM" id="Phobius"/>
    </source>
</evidence>
<dbReference type="STRING" id="6185.A0A095AMN9"/>
<comment type="similarity">
    <text evidence="1">Belongs to the cornifelin family.</text>
</comment>
<reference evidence="5" key="1">
    <citation type="journal article" date="2012" name="Nat. Genet.">
        <title>Whole-genome sequence of Schistosoma haematobium.</title>
        <authorList>
            <person name="Young N.D."/>
            <person name="Jex A.R."/>
            <person name="Li B."/>
            <person name="Liu S."/>
            <person name="Yang L."/>
            <person name="Xiong Z."/>
            <person name="Li Y."/>
            <person name="Cantacessi C."/>
            <person name="Hall R.S."/>
            <person name="Xu X."/>
            <person name="Chen F."/>
            <person name="Wu X."/>
            <person name="Zerlotini A."/>
            <person name="Oliveira G."/>
            <person name="Hofmann A."/>
            <person name="Zhang G."/>
            <person name="Fang X."/>
            <person name="Kang Y."/>
            <person name="Campbell B.E."/>
            <person name="Loukas A."/>
            <person name="Ranganathan S."/>
            <person name="Rollinson D."/>
            <person name="Rinaldi G."/>
            <person name="Brindley P.J."/>
            <person name="Yang H."/>
            <person name="Wang J."/>
            <person name="Wang J."/>
            <person name="Gasser R.B."/>
        </authorList>
    </citation>
    <scope>NUCLEOTIDE SEQUENCE [LARGE SCALE GENOMIC DNA]</scope>
</reference>
<dbReference type="Pfam" id="PF04749">
    <property type="entry name" value="PLAC8"/>
    <property type="match status" value="1"/>
</dbReference>
<sequence>MYVVYRMILVSKINHLQNSWVTTITNLNLIALFVFSTMQVPYRPDQTNLTVSVQPDGTLNQSNKKRWDVGLCECRSIKLTLLSCFCPCCVFGSITQEMDYPWCICCLSYLIALLLSPIIWIHVFLGCSCRRRLRHHYRIKGHIISDFCASLLCSSCMLYQSAAQIAVERYKKMQPGVPNPYTTGLFRKVGHMIISCYSIPRRIRDEHLNSQSLLNTNNLTANNTHVSNLQLGLIKTVDVPYTSQPEQPHIDMQSAQIQSHLTLQVPHYQLMPEAVIPTTQASDVLLHKIQSSSQLQQTQNIQNPITQSEPGESQPIMHI</sequence>
<keyword evidence="6" id="KW-1185">Reference proteome</keyword>